<evidence type="ECO:0000256" key="1">
    <source>
        <dbReference type="ARBA" id="ARBA00022676"/>
    </source>
</evidence>
<dbReference type="GO" id="GO:0003746">
    <property type="term" value="F:translation elongation factor activity"/>
    <property type="evidence" value="ECO:0007669"/>
    <property type="project" value="UniProtKB-KW"/>
</dbReference>
<evidence type="ECO:0000313" key="9">
    <source>
        <dbReference type="Proteomes" id="UP000467214"/>
    </source>
</evidence>
<sequence length="382" mass="43196">MKRQQWDVFCNVIDNYGDIGIAWRLAHQIAHEYGQTVRLWVDDMQSFARIEPMLDATQAQQMLEGVEIRHWPRAFPHKVDAADIVIEAFGCTLPEPYVTAMAARSRKPVWVNLEYLSAEDWIEGCHALPSPHPRLALTKWFFFPGFSEQSGGLICEAGLFARRDAWQADLAGQQAYWHSLGLAPRQSGELIVSLFTYESPAVGDWLQACAMGAQAVRVMVPHGRVIADVARLFGRDTLMAGETLSLGSLTVHVLPFSEQSEYDKLLWSCDFNIVRGEDSFMRAQWAARPFLWHIYPQDEDAHIVKLDAFLQRYSQSLSTPARQALTNCAHGWNRGTGMADAWMALQEYLPELAGHARIWPQQALGRSSLAARLVQMIEKQLQ</sequence>
<dbReference type="NCBIfam" id="TIGR03837">
    <property type="entry name" value="efp_Arg_rhamno"/>
    <property type="match status" value="1"/>
</dbReference>
<keyword evidence="8" id="KW-0251">Elongation factor</keyword>
<comment type="catalytic activity">
    <reaction evidence="7">
        <text>dTDP-beta-L-rhamnose + L-arginyl-[protein] = N(omega)-(alpha-L-rhamnosyl)-L-arginyl-[protein] + dTDP + H(+)</text>
        <dbReference type="Rhea" id="RHEA:66692"/>
        <dbReference type="Rhea" id="RHEA-COMP:10532"/>
        <dbReference type="Rhea" id="RHEA-COMP:17096"/>
        <dbReference type="ChEBI" id="CHEBI:15378"/>
        <dbReference type="ChEBI" id="CHEBI:29965"/>
        <dbReference type="ChEBI" id="CHEBI:57510"/>
        <dbReference type="ChEBI" id="CHEBI:58369"/>
        <dbReference type="ChEBI" id="CHEBI:167445"/>
    </reaction>
    <physiologicalReaction direction="left-to-right" evidence="7">
        <dbReference type="Rhea" id="RHEA:66693"/>
    </physiologicalReaction>
</comment>
<accession>A0A845BR06</accession>
<proteinExistence type="inferred from homology"/>
<evidence type="ECO:0000256" key="4">
    <source>
        <dbReference type="ARBA" id="ARBA00024346"/>
    </source>
</evidence>
<keyword evidence="8" id="KW-0648">Protein biosynthesis</keyword>
<evidence type="ECO:0000256" key="7">
    <source>
        <dbReference type="ARBA" id="ARBA00048472"/>
    </source>
</evidence>
<evidence type="ECO:0000256" key="5">
    <source>
        <dbReference type="ARBA" id="ARBA00024416"/>
    </source>
</evidence>
<dbReference type="RefSeq" id="WP_160795805.1">
    <property type="nucleotide sequence ID" value="NZ_WSSB01000005.1"/>
</dbReference>
<evidence type="ECO:0000256" key="2">
    <source>
        <dbReference type="ARBA" id="ARBA00022679"/>
    </source>
</evidence>
<evidence type="ECO:0000256" key="6">
    <source>
        <dbReference type="ARBA" id="ARBA00030025"/>
    </source>
</evidence>
<dbReference type="EMBL" id="WSSB01000005">
    <property type="protein sequence ID" value="MXR36666.1"/>
    <property type="molecule type" value="Genomic_DNA"/>
</dbReference>
<evidence type="ECO:0000313" key="8">
    <source>
        <dbReference type="EMBL" id="MXR36666.1"/>
    </source>
</evidence>
<protein>
    <recommendedName>
        <fullName evidence="5">Protein-arginine rhamnosyltransferase</fullName>
    </recommendedName>
    <alternativeName>
        <fullName evidence="6">EF-P arginine rhamnosyltransferase</fullName>
    </alternativeName>
</protein>
<dbReference type="PIRSF" id="PIRSF015557">
    <property type="entry name" value="UCP015557"/>
    <property type="match status" value="1"/>
</dbReference>
<name>A0A845BR06_9NEIS</name>
<organism evidence="8 9">
    <name type="scientific">Craterilacuibacter sinensis</name>
    <dbReference type="NCBI Taxonomy" id="2686017"/>
    <lineage>
        <taxon>Bacteria</taxon>
        <taxon>Pseudomonadati</taxon>
        <taxon>Pseudomonadota</taxon>
        <taxon>Betaproteobacteria</taxon>
        <taxon>Neisseriales</taxon>
        <taxon>Neisseriaceae</taxon>
        <taxon>Craterilacuibacter</taxon>
    </lineage>
</organism>
<evidence type="ECO:0000256" key="3">
    <source>
        <dbReference type="ARBA" id="ARBA00024303"/>
    </source>
</evidence>
<dbReference type="InterPro" id="IPR016633">
    <property type="entry name" value="EarP"/>
</dbReference>
<reference evidence="8 9" key="1">
    <citation type="submission" date="2019-12" db="EMBL/GenBank/DDBJ databases">
        <title>Neisseriaceae gen. nov. sp. Genome sequencing and assembly.</title>
        <authorList>
            <person name="Liu Z."/>
            <person name="Li A."/>
        </authorList>
    </citation>
    <scope>NUCLEOTIDE SEQUENCE [LARGE SCALE GENOMIC DNA]</scope>
    <source>
        <strain evidence="8 9">B2N2-7</strain>
    </source>
</reference>
<dbReference type="GO" id="GO:0106361">
    <property type="term" value="F:protein-arginine rhamnosyltransferase activity"/>
    <property type="evidence" value="ECO:0007669"/>
    <property type="project" value="InterPro"/>
</dbReference>
<gene>
    <name evidence="8" type="primary">earP</name>
    <name evidence="8" type="ORF">GQF02_06755</name>
</gene>
<keyword evidence="2 8" id="KW-0808">Transferase</keyword>
<dbReference type="AlphaFoldDB" id="A0A845BR06"/>
<comment type="similarity">
    <text evidence="4">Belongs to the glycosyltransferase 104 family.</text>
</comment>
<keyword evidence="9" id="KW-1185">Reference proteome</keyword>
<dbReference type="Pfam" id="PF10093">
    <property type="entry name" value="EarP"/>
    <property type="match status" value="1"/>
</dbReference>
<keyword evidence="1" id="KW-0328">Glycosyltransferase</keyword>
<comment type="caution">
    <text evidence="8">The sequence shown here is derived from an EMBL/GenBank/DDBJ whole genome shotgun (WGS) entry which is preliminary data.</text>
</comment>
<dbReference type="Proteomes" id="UP000467214">
    <property type="component" value="Unassembled WGS sequence"/>
</dbReference>
<comment type="function">
    <text evidence="3">Protein-arginine rhamnosyltransferase that catalyzes the transfer of a single rhamnose to elongation factor P (EF-P) on 'Lys-32', a modification required for EF-P-dependent rescue of polyproline stalled ribosomes.</text>
</comment>